<dbReference type="Proteomes" id="UP000005959">
    <property type="component" value="Unassembled WGS sequence"/>
</dbReference>
<proteinExistence type="predicted"/>
<name>G9Y4R5_HAFAL</name>
<gene>
    <name evidence="1" type="ORF">HMPREF0454_01579</name>
</gene>
<protein>
    <submittedName>
        <fullName evidence="1">Uncharacterized protein</fullName>
    </submittedName>
</protein>
<sequence length="43" mass="4960">MTQILLSRYSCCHRQPEVWFLIDIVLAQVRTVSSALLTNLLVQ</sequence>
<dbReference type="EMBL" id="AGCI01000031">
    <property type="protein sequence ID" value="EHM44266.1"/>
    <property type="molecule type" value="Genomic_DNA"/>
</dbReference>
<comment type="caution">
    <text evidence="1">The sequence shown here is derived from an EMBL/GenBank/DDBJ whole genome shotgun (WGS) entry which is preliminary data.</text>
</comment>
<dbReference type="HOGENOM" id="CLU_3234295_0_0_6"/>
<reference evidence="1 2" key="1">
    <citation type="submission" date="2011-08" db="EMBL/GenBank/DDBJ databases">
        <authorList>
            <person name="Weinstock G."/>
            <person name="Sodergren E."/>
            <person name="Clifton S."/>
            <person name="Fulton L."/>
            <person name="Fulton B."/>
            <person name="Courtney L."/>
            <person name="Fronick C."/>
            <person name="Harrison M."/>
            <person name="Strong C."/>
            <person name="Farmer C."/>
            <person name="Delahaunty K."/>
            <person name="Markovic C."/>
            <person name="Hall O."/>
            <person name="Minx P."/>
            <person name="Tomlinson C."/>
            <person name="Mitreva M."/>
            <person name="Hou S."/>
            <person name="Chen J."/>
            <person name="Wollam A."/>
            <person name="Pepin K.H."/>
            <person name="Johnson M."/>
            <person name="Bhonagiri V."/>
            <person name="Zhang X."/>
            <person name="Suruliraj S."/>
            <person name="Warren W."/>
            <person name="Chinwalla A."/>
            <person name="Mardis E.R."/>
            <person name="Wilson R.K."/>
        </authorList>
    </citation>
    <scope>NUCLEOTIDE SEQUENCE [LARGE SCALE GENOMIC DNA]</scope>
    <source>
        <strain evidence="1 2">ATCC 51873</strain>
    </source>
</reference>
<accession>G9Y4R5</accession>
<evidence type="ECO:0000313" key="1">
    <source>
        <dbReference type="EMBL" id="EHM44266.1"/>
    </source>
</evidence>
<evidence type="ECO:0000313" key="2">
    <source>
        <dbReference type="Proteomes" id="UP000005959"/>
    </source>
</evidence>
<organism evidence="1 2">
    <name type="scientific">Hafnia alvei ATCC 51873</name>
    <dbReference type="NCBI Taxonomy" id="1002364"/>
    <lineage>
        <taxon>Bacteria</taxon>
        <taxon>Pseudomonadati</taxon>
        <taxon>Pseudomonadota</taxon>
        <taxon>Gammaproteobacteria</taxon>
        <taxon>Enterobacterales</taxon>
        <taxon>Hafniaceae</taxon>
        <taxon>Hafnia</taxon>
    </lineage>
</organism>
<dbReference type="AlphaFoldDB" id="G9Y4R5"/>